<dbReference type="PANTHER" id="PTHR12400:SF51">
    <property type="entry name" value="INOSITOL POLYPHOSPHATE MULTIKINASE"/>
    <property type="match status" value="1"/>
</dbReference>
<evidence type="ECO:0000256" key="8">
    <source>
        <dbReference type="RuleBase" id="RU363090"/>
    </source>
</evidence>
<dbReference type="OrthoDB" id="338650at2759"/>
<name>K0QYK0_THAOC</name>
<keyword evidence="4 8" id="KW-0418">Kinase</keyword>
<evidence type="ECO:0000256" key="2">
    <source>
        <dbReference type="ARBA" id="ARBA00022679"/>
    </source>
</evidence>
<keyword evidence="9" id="KW-0472">Membrane</keyword>
<dbReference type="InterPro" id="IPR038286">
    <property type="entry name" value="IPK_sf"/>
</dbReference>
<keyword evidence="2 8" id="KW-0808">Transferase</keyword>
<dbReference type="PANTHER" id="PTHR12400">
    <property type="entry name" value="INOSITOL POLYPHOSPHATE KINASE"/>
    <property type="match status" value="1"/>
</dbReference>
<dbReference type="Proteomes" id="UP000266841">
    <property type="component" value="Unassembled WGS sequence"/>
</dbReference>
<dbReference type="Gene3D" id="3.30.470.160">
    <property type="entry name" value="Inositol polyphosphate kinase"/>
    <property type="match status" value="1"/>
</dbReference>
<keyword evidence="3" id="KW-0547">Nucleotide-binding</keyword>
<evidence type="ECO:0000256" key="9">
    <source>
        <dbReference type="SAM" id="Phobius"/>
    </source>
</evidence>
<dbReference type="EC" id="2.7.-.-" evidence="8"/>
<keyword evidence="11" id="KW-1185">Reference proteome</keyword>
<accession>K0QYK0</accession>
<comment type="caution">
    <text evidence="10">The sequence shown here is derived from an EMBL/GenBank/DDBJ whole genome shotgun (WGS) entry which is preliminary data.</text>
</comment>
<organism evidence="10 11">
    <name type="scientific">Thalassiosira oceanica</name>
    <name type="common">Marine diatom</name>
    <dbReference type="NCBI Taxonomy" id="159749"/>
    <lineage>
        <taxon>Eukaryota</taxon>
        <taxon>Sar</taxon>
        <taxon>Stramenopiles</taxon>
        <taxon>Ochrophyta</taxon>
        <taxon>Bacillariophyta</taxon>
        <taxon>Coscinodiscophyceae</taxon>
        <taxon>Thalassiosirophycidae</taxon>
        <taxon>Thalassiosirales</taxon>
        <taxon>Thalassiosiraceae</taxon>
        <taxon>Thalassiosira</taxon>
    </lineage>
</organism>
<evidence type="ECO:0000256" key="4">
    <source>
        <dbReference type="ARBA" id="ARBA00022777"/>
    </source>
</evidence>
<evidence type="ECO:0000313" key="11">
    <source>
        <dbReference type="Proteomes" id="UP000266841"/>
    </source>
</evidence>
<dbReference type="EMBL" id="AGNL01050080">
    <property type="protein sequence ID" value="EJK44173.1"/>
    <property type="molecule type" value="Genomic_DNA"/>
</dbReference>
<evidence type="ECO:0000256" key="7">
    <source>
        <dbReference type="ARBA" id="ARBA00036525"/>
    </source>
</evidence>
<dbReference type="GO" id="GO:0032958">
    <property type="term" value="P:inositol phosphate biosynthetic process"/>
    <property type="evidence" value="ECO:0007669"/>
    <property type="project" value="InterPro"/>
</dbReference>
<protein>
    <recommendedName>
        <fullName evidence="8">Kinase</fullName>
        <ecNumber evidence="8">2.7.-.-</ecNumber>
    </recommendedName>
</protein>
<gene>
    <name evidence="10" type="ORF">THAOC_37312</name>
</gene>
<keyword evidence="9" id="KW-1133">Transmembrane helix</keyword>
<evidence type="ECO:0000256" key="5">
    <source>
        <dbReference type="ARBA" id="ARBA00022840"/>
    </source>
</evidence>
<comment type="catalytic activity">
    <reaction evidence="7">
        <text>1D-myo-inositol 1,3,4,6-tetrakisphosphate + ATP = 1D-myo-inositol 1,3,4,5,6-pentakisphosphate + ADP + H(+)</text>
        <dbReference type="Rhea" id="RHEA:12717"/>
        <dbReference type="ChEBI" id="CHEBI:15378"/>
        <dbReference type="ChEBI" id="CHEBI:30616"/>
        <dbReference type="ChEBI" id="CHEBI:57660"/>
        <dbReference type="ChEBI" id="CHEBI:57733"/>
        <dbReference type="ChEBI" id="CHEBI:456216"/>
        <dbReference type="EC" id="2.7.1.140"/>
    </reaction>
</comment>
<dbReference type="GO" id="GO:0005524">
    <property type="term" value="F:ATP binding"/>
    <property type="evidence" value="ECO:0007669"/>
    <property type="project" value="UniProtKB-KW"/>
</dbReference>
<dbReference type="AlphaFoldDB" id="K0QYK0"/>
<dbReference type="GO" id="GO:0005634">
    <property type="term" value="C:nucleus"/>
    <property type="evidence" value="ECO:0007669"/>
    <property type="project" value="TreeGrafter"/>
</dbReference>
<evidence type="ECO:0000313" key="10">
    <source>
        <dbReference type="EMBL" id="EJK44173.1"/>
    </source>
</evidence>
<keyword evidence="9" id="KW-0812">Transmembrane</keyword>
<evidence type="ECO:0000256" key="1">
    <source>
        <dbReference type="ARBA" id="ARBA00007374"/>
    </source>
</evidence>
<comment type="similarity">
    <text evidence="1 8">Belongs to the inositol phosphokinase (IPK) family.</text>
</comment>
<dbReference type="InterPro" id="IPR005522">
    <property type="entry name" value="IPK"/>
</dbReference>
<dbReference type="Pfam" id="PF03770">
    <property type="entry name" value="IPK"/>
    <property type="match status" value="1"/>
</dbReference>
<dbReference type="GO" id="GO:0047326">
    <property type="term" value="F:inositol-1,3,4,6-tetrakisphosphate 5-kinase activity"/>
    <property type="evidence" value="ECO:0007669"/>
    <property type="project" value="RHEA"/>
</dbReference>
<dbReference type="GO" id="GO:0008440">
    <property type="term" value="F:inositol-1,4,5-trisphosphate 3-kinase activity"/>
    <property type="evidence" value="ECO:0007669"/>
    <property type="project" value="TreeGrafter"/>
</dbReference>
<comment type="catalytic activity">
    <reaction evidence="6">
        <text>1D-myo-inositol 1,4,5-trisphosphate + 2 ATP = 1D-myo-inositol 1,3,4,5,6-pentakisphosphate + 2 ADP + 2 H(+)</text>
        <dbReference type="Rhea" id="RHEA:32359"/>
        <dbReference type="ChEBI" id="CHEBI:15378"/>
        <dbReference type="ChEBI" id="CHEBI:30616"/>
        <dbReference type="ChEBI" id="CHEBI:57733"/>
        <dbReference type="ChEBI" id="CHEBI:203600"/>
        <dbReference type="ChEBI" id="CHEBI:456216"/>
        <dbReference type="EC" id="2.7.1.151"/>
    </reaction>
</comment>
<keyword evidence="5" id="KW-0067">ATP-binding</keyword>
<proteinExistence type="inferred from homology"/>
<dbReference type="OMA" id="RCKTIAN"/>
<dbReference type="eggNOG" id="KOG1620">
    <property type="taxonomic scope" value="Eukaryota"/>
</dbReference>
<reference evidence="10 11" key="1">
    <citation type="journal article" date="2012" name="Genome Biol.">
        <title>Genome and low-iron response of an oceanic diatom adapted to chronic iron limitation.</title>
        <authorList>
            <person name="Lommer M."/>
            <person name="Specht M."/>
            <person name="Roy A.S."/>
            <person name="Kraemer L."/>
            <person name="Andreson R."/>
            <person name="Gutowska M.A."/>
            <person name="Wolf J."/>
            <person name="Bergner S.V."/>
            <person name="Schilhabel M.B."/>
            <person name="Klostermeier U.C."/>
            <person name="Beiko R.G."/>
            <person name="Rosenstiel P."/>
            <person name="Hippler M."/>
            <person name="Laroche J."/>
        </authorList>
    </citation>
    <scope>NUCLEOTIDE SEQUENCE [LARGE SCALE GENOMIC DNA]</scope>
    <source>
        <strain evidence="10 11">CCMP1005</strain>
    </source>
</reference>
<dbReference type="GO" id="GO:0005737">
    <property type="term" value="C:cytoplasm"/>
    <property type="evidence" value="ECO:0007669"/>
    <property type="project" value="TreeGrafter"/>
</dbReference>
<evidence type="ECO:0000256" key="6">
    <source>
        <dbReference type="ARBA" id="ARBA00036164"/>
    </source>
</evidence>
<feature type="transmembrane region" description="Helical" evidence="9">
    <location>
        <begin position="20"/>
        <end position="37"/>
    </location>
</feature>
<sequence>MNTFMKGQSGQNDDRRSSLGLSLAFGIAVLSWRLIVLRAREAAQKLRVNDTTVLDYSDDACIENVVKSALQRGEYVGSRKLDDRRPKAMDHQVGGHPLQMAGRCVLKPIKLPQERMSRPEVAESIPDLDGDDLDPIKVYRGVRELAFYETMAAVNETDYNCLPSLFSLSKIPLLSELRLHTRVSSKGFFGSTKLMLSDMASIGLILCLPKCLGDSTVRNCVNAYRLALLDIEEELNVMKQIAKHTASYFGMVNIDGQGQSYHLVLDNLTLPYDRPNIMDLKVGRQVYEPAASISAQRHKIAKYPEQSAIGFRIVGMKAYSPSFSDGHDGYEIWGKPFGKGLRSKEDALGALRIFFLASYGTIGPHTKRVILSVIEQLIEIRNWFKCNSTLAFYASSILIVYEGNKTVRDKVDPNVKMIDFAHVCRDDEEHSGRHGYLYGIESLASMLRMLLLDANG</sequence>
<evidence type="ECO:0000256" key="3">
    <source>
        <dbReference type="ARBA" id="ARBA00022741"/>
    </source>
</evidence>
<dbReference type="SUPFAM" id="SSF56104">
    <property type="entry name" value="SAICAR synthase-like"/>
    <property type="match status" value="1"/>
</dbReference>